<dbReference type="SMART" id="SM00032">
    <property type="entry name" value="CCP"/>
    <property type="match status" value="2"/>
</dbReference>
<sequence length="214" mass="24204">MCSSCVVDLYIPPHIFIIQDQVECSLLCQFPEATCSPYDIENGTFAQRSYKDGEDAIIECLEGYEITPSLPVCIGGVWNIDNANCVDINECDNNQHNCDPDATCKNLEGGYICECPDGKELYNDQKDVEGRYLIPNVSCIWTSCAFDDLTKDESWIVWNKKDYYRNNESVTFLCNMTYLKDETYASFTARCLNGQWENARNPCNGAYSSVVSIN</sequence>
<dbReference type="InterPro" id="IPR035976">
    <property type="entry name" value="Sushi/SCR/CCP_sf"/>
</dbReference>
<keyword evidence="3" id="KW-0677">Repeat</keyword>
<dbReference type="PROSITE" id="PS01187">
    <property type="entry name" value="EGF_CA"/>
    <property type="match status" value="1"/>
</dbReference>
<evidence type="ECO:0000256" key="3">
    <source>
        <dbReference type="ARBA" id="ARBA00022737"/>
    </source>
</evidence>
<feature type="domain" description="Sushi" evidence="8">
    <location>
        <begin position="26"/>
        <end position="87"/>
    </location>
</feature>
<dbReference type="Proteomes" id="UP000271889">
    <property type="component" value="Unassembled WGS sequence"/>
</dbReference>
<keyword evidence="10" id="KW-1185">Reference proteome</keyword>
<dbReference type="Gene3D" id="2.10.25.10">
    <property type="entry name" value="Laminin"/>
    <property type="match status" value="1"/>
</dbReference>
<keyword evidence="1 5" id="KW-0245">EGF-like domain</keyword>
<dbReference type="SUPFAM" id="SSF57535">
    <property type="entry name" value="Complement control module/SCR domain"/>
    <property type="match status" value="1"/>
</dbReference>
<dbReference type="Pfam" id="PF07645">
    <property type="entry name" value="EGF_CA"/>
    <property type="match status" value="1"/>
</dbReference>
<dbReference type="InterPro" id="IPR049883">
    <property type="entry name" value="NOTCH1_EGF-like"/>
</dbReference>
<protein>
    <recommendedName>
        <fullName evidence="11">Sushi domain-containing protein</fullName>
    </recommendedName>
</protein>
<gene>
    <name evidence="9" type="ORF">CGOC_LOCUS6828</name>
</gene>
<feature type="non-terminal residue" evidence="9">
    <location>
        <position position="214"/>
    </location>
</feature>
<feature type="domain" description="EGF-like" evidence="7">
    <location>
        <begin position="87"/>
        <end position="125"/>
    </location>
</feature>
<evidence type="ECO:0000259" key="7">
    <source>
        <dbReference type="PROSITE" id="PS50026"/>
    </source>
</evidence>
<dbReference type="InterPro" id="IPR001881">
    <property type="entry name" value="EGF-like_Ca-bd_dom"/>
</dbReference>
<evidence type="ECO:0000256" key="1">
    <source>
        <dbReference type="ARBA" id="ARBA00022536"/>
    </source>
</evidence>
<evidence type="ECO:0008006" key="11">
    <source>
        <dbReference type="Google" id="ProtNLM"/>
    </source>
</evidence>
<keyword evidence="4" id="KW-1015">Disulfide bond</keyword>
<feature type="domain" description="Sushi" evidence="8">
    <location>
        <begin position="142"/>
        <end position="205"/>
    </location>
</feature>
<evidence type="ECO:0000313" key="9">
    <source>
        <dbReference type="EMBL" id="VDK72406.1"/>
    </source>
</evidence>
<dbReference type="CDD" id="cd00054">
    <property type="entry name" value="EGF_CA"/>
    <property type="match status" value="1"/>
</dbReference>
<dbReference type="SUPFAM" id="SSF57196">
    <property type="entry name" value="EGF/Laminin"/>
    <property type="match status" value="1"/>
</dbReference>
<keyword evidence="6" id="KW-0768">Sushi</keyword>
<dbReference type="EMBL" id="UYRV01022798">
    <property type="protein sequence ID" value="VDK72406.1"/>
    <property type="molecule type" value="Genomic_DNA"/>
</dbReference>
<dbReference type="InterPro" id="IPR000436">
    <property type="entry name" value="Sushi_SCR_CCP_dom"/>
</dbReference>
<comment type="caution">
    <text evidence="5">Lacks conserved residue(s) required for the propagation of feature annotation.</text>
</comment>
<evidence type="ECO:0000256" key="2">
    <source>
        <dbReference type="ARBA" id="ARBA00022729"/>
    </source>
</evidence>
<dbReference type="InterPro" id="IPR000742">
    <property type="entry name" value="EGF"/>
</dbReference>
<dbReference type="GO" id="GO:0005509">
    <property type="term" value="F:calcium ion binding"/>
    <property type="evidence" value="ECO:0007669"/>
    <property type="project" value="InterPro"/>
</dbReference>
<reference evidence="9 10" key="1">
    <citation type="submission" date="2018-11" db="EMBL/GenBank/DDBJ databases">
        <authorList>
            <consortium name="Pathogen Informatics"/>
        </authorList>
    </citation>
    <scope>NUCLEOTIDE SEQUENCE [LARGE SCALE GENOMIC DNA]</scope>
</reference>
<organism evidence="9 10">
    <name type="scientific">Cylicostephanus goldi</name>
    <name type="common">Nematode worm</name>
    <dbReference type="NCBI Taxonomy" id="71465"/>
    <lineage>
        <taxon>Eukaryota</taxon>
        <taxon>Metazoa</taxon>
        <taxon>Ecdysozoa</taxon>
        <taxon>Nematoda</taxon>
        <taxon>Chromadorea</taxon>
        <taxon>Rhabditida</taxon>
        <taxon>Rhabditina</taxon>
        <taxon>Rhabditomorpha</taxon>
        <taxon>Strongyloidea</taxon>
        <taxon>Strongylidae</taxon>
        <taxon>Cylicostephanus</taxon>
    </lineage>
</organism>
<dbReference type="PROSITE" id="PS50923">
    <property type="entry name" value="SUSHI"/>
    <property type="match status" value="2"/>
</dbReference>
<dbReference type="FunFam" id="2.10.25.10:FF:000038">
    <property type="entry name" value="Fibrillin 2"/>
    <property type="match status" value="1"/>
</dbReference>
<evidence type="ECO:0000256" key="6">
    <source>
        <dbReference type="PROSITE-ProRule" id="PRU00302"/>
    </source>
</evidence>
<dbReference type="PROSITE" id="PS00010">
    <property type="entry name" value="ASX_HYDROXYL"/>
    <property type="match status" value="1"/>
</dbReference>
<evidence type="ECO:0000256" key="4">
    <source>
        <dbReference type="ARBA" id="ARBA00023157"/>
    </source>
</evidence>
<dbReference type="InterPro" id="IPR018097">
    <property type="entry name" value="EGF_Ca-bd_CS"/>
</dbReference>
<dbReference type="SMART" id="SM00179">
    <property type="entry name" value="EGF_CA"/>
    <property type="match status" value="1"/>
</dbReference>
<dbReference type="InterPro" id="IPR000152">
    <property type="entry name" value="EGF-type_Asp/Asn_hydroxyl_site"/>
</dbReference>
<evidence type="ECO:0000256" key="5">
    <source>
        <dbReference type="PROSITE-ProRule" id="PRU00076"/>
    </source>
</evidence>
<dbReference type="PROSITE" id="PS50026">
    <property type="entry name" value="EGF_3"/>
    <property type="match status" value="1"/>
</dbReference>
<name>A0A3P6SCY3_CYLGO</name>
<keyword evidence="2" id="KW-0732">Signal</keyword>
<evidence type="ECO:0000259" key="8">
    <source>
        <dbReference type="PROSITE" id="PS50923"/>
    </source>
</evidence>
<dbReference type="OrthoDB" id="5852686at2759"/>
<dbReference type="AlphaFoldDB" id="A0A3P6SCY3"/>
<proteinExistence type="predicted"/>
<dbReference type="Gene3D" id="2.10.70.10">
    <property type="entry name" value="Complement Module, domain 1"/>
    <property type="match status" value="1"/>
</dbReference>
<evidence type="ECO:0000313" key="10">
    <source>
        <dbReference type="Proteomes" id="UP000271889"/>
    </source>
</evidence>
<accession>A0A3P6SCY3</accession>